<evidence type="ECO:0000313" key="4">
    <source>
        <dbReference type="Proteomes" id="UP000030762"/>
    </source>
</evidence>
<feature type="chain" id="PRO_5004583834" description="Secreted protein" evidence="2">
    <location>
        <begin position="18"/>
        <end position="305"/>
    </location>
</feature>
<proteinExistence type="predicted"/>
<evidence type="ECO:0000256" key="2">
    <source>
        <dbReference type="SAM" id="SignalP"/>
    </source>
</evidence>
<dbReference type="Proteomes" id="UP000030762">
    <property type="component" value="Unassembled WGS sequence"/>
</dbReference>
<feature type="compositionally biased region" description="Low complexity" evidence="1">
    <location>
        <begin position="131"/>
        <end position="157"/>
    </location>
</feature>
<gene>
    <name evidence="3" type="ORF">SDRG_12922</name>
</gene>
<evidence type="ECO:0008006" key="5">
    <source>
        <dbReference type="Google" id="ProtNLM"/>
    </source>
</evidence>
<dbReference type="VEuPathDB" id="FungiDB:SDRG_12922"/>
<dbReference type="InParanoid" id="T0RAN6"/>
<keyword evidence="2" id="KW-0732">Signal</keyword>
<name>T0RAN6_SAPDV</name>
<sequence>MKTALGFLVASVAFASAADCTNADFAGLLPLAKDPTSSFALCATELKIQPAQMAVPGFMPSTPEMVETFSKSANCKAFYVASGEFMKGITPPCSLTVAGLPLDTTTFAAITFDMAVATMKRVVTAGPATTEAPAASSNATEAPTVATQAPTPTTAAPTPKPTPKPKDCRSDEFAGMIAYASQEKGSYALCSKDINEDYLKMAVTGWVPGTKEMVDAFSKSQNCREFYATSMGMMQMVTPPCIVHQLGLALPTNILGVIPFDAAVLSMRAALTTSHTATEAPAASSASAVTVSAVALFATTLAVLV</sequence>
<dbReference type="EMBL" id="JH767185">
    <property type="protein sequence ID" value="EQC29253.1"/>
    <property type="molecule type" value="Genomic_DNA"/>
</dbReference>
<dbReference type="OMA" id="SANCKAF"/>
<organism evidence="3 4">
    <name type="scientific">Saprolegnia diclina (strain VS20)</name>
    <dbReference type="NCBI Taxonomy" id="1156394"/>
    <lineage>
        <taxon>Eukaryota</taxon>
        <taxon>Sar</taxon>
        <taxon>Stramenopiles</taxon>
        <taxon>Oomycota</taxon>
        <taxon>Saprolegniomycetes</taxon>
        <taxon>Saprolegniales</taxon>
        <taxon>Saprolegniaceae</taxon>
        <taxon>Saprolegnia</taxon>
    </lineage>
</organism>
<feature type="region of interest" description="Disordered" evidence="1">
    <location>
        <begin position="131"/>
        <end position="168"/>
    </location>
</feature>
<evidence type="ECO:0000313" key="3">
    <source>
        <dbReference type="EMBL" id="EQC29253.1"/>
    </source>
</evidence>
<feature type="signal peptide" evidence="2">
    <location>
        <begin position="1"/>
        <end position="17"/>
    </location>
</feature>
<protein>
    <recommendedName>
        <fullName evidence="5">Secreted protein</fullName>
    </recommendedName>
</protein>
<dbReference type="GeneID" id="19953649"/>
<keyword evidence="4" id="KW-1185">Reference proteome</keyword>
<evidence type="ECO:0000256" key="1">
    <source>
        <dbReference type="SAM" id="MobiDB-lite"/>
    </source>
</evidence>
<accession>T0RAN6</accession>
<dbReference type="AlphaFoldDB" id="T0RAN6"/>
<dbReference type="OrthoDB" id="76697at2759"/>
<dbReference type="RefSeq" id="XP_008617227.1">
    <property type="nucleotide sequence ID" value="XM_008619005.1"/>
</dbReference>
<reference evidence="3 4" key="1">
    <citation type="submission" date="2012-04" db="EMBL/GenBank/DDBJ databases">
        <title>The Genome Sequence of Saprolegnia declina VS20.</title>
        <authorList>
            <consortium name="The Broad Institute Genome Sequencing Platform"/>
            <person name="Russ C."/>
            <person name="Nusbaum C."/>
            <person name="Tyler B."/>
            <person name="van West P."/>
            <person name="Dieguez-Uribeondo J."/>
            <person name="de Bruijn I."/>
            <person name="Tripathy S."/>
            <person name="Jiang R."/>
            <person name="Young S.K."/>
            <person name="Zeng Q."/>
            <person name="Gargeya S."/>
            <person name="Fitzgerald M."/>
            <person name="Haas B."/>
            <person name="Abouelleil A."/>
            <person name="Alvarado L."/>
            <person name="Arachchi H.M."/>
            <person name="Berlin A."/>
            <person name="Chapman S.B."/>
            <person name="Goldberg J."/>
            <person name="Griggs A."/>
            <person name="Gujja S."/>
            <person name="Hansen M."/>
            <person name="Howarth C."/>
            <person name="Imamovic A."/>
            <person name="Larimer J."/>
            <person name="McCowen C."/>
            <person name="Montmayeur A."/>
            <person name="Murphy C."/>
            <person name="Neiman D."/>
            <person name="Pearson M."/>
            <person name="Priest M."/>
            <person name="Roberts A."/>
            <person name="Saif S."/>
            <person name="Shea T."/>
            <person name="Sisk P."/>
            <person name="Sykes S."/>
            <person name="Wortman J."/>
            <person name="Nusbaum C."/>
            <person name="Birren B."/>
        </authorList>
    </citation>
    <scope>NUCLEOTIDE SEQUENCE [LARGE SCALE GENOMIC DNA]</scope>
    <source>
        <strain evidence="3 4">VS20</strain>
    </source>
</reference>